<protein>
    <submittedName>
        <fullName evidence="2">Uncharacterized protein</fullName>
    </submittedName>
</protein>
<keyword evidence="3" id="KW-1185">Reference proteome</keyword>
<evidence type="ECO:0000256" key="1">
    <source>
        <dbReference type="SAM" id="MobiDB-lite"/>
    </source>
</evidence>
<accession>A0A7J8A7Z6</accession>
<dbReference type="Proteomes" id="UP000558488">
    <property type="component" value="Unassembled WGS sequence"/>
</dbReference>
<dbReference type="AlphaFoldDB" id="A0A7J8A7Z6"/>
<evidence type="ECO:0000313" key="3">
    <source>
        <dbReference type="Proteomes" id="UP000558488"/>
    </source>
</evidence>
<name>A0A7J8A7Z6_PIPKU</name>
<evidence type="ECO:0000313" key="2">
    <source>
        <dbReference type="EMBL" id="KAF6382554.1"/>
    </source>
</evidence>
<sequence>MNRNSLLGCRNAEFPLLRYLPKDTTILWLQCQGPSECISTPCWKHTMDVPVSCHWKGLYPTMEAAVNLRLPTPQLQNSGHHSHTFPECRPPEPHHHNSKFLGATVSPHRASVTSTKSARNKKLGQPPPSLLTSRPRSCTFPAHRPTSREPK</sequence>
<comment type="caution">
    <text evidence="2">The sequence shown here is derived from an EMBL/GenBank/DDBJ whole genome shotgun (WGS) entry which is preliminary data.</text>
</comment>
<dbReference type="EMBL" id="JACAGB010000002">
    <property type="protein sequence ID" value="KAF6382554.1"/>
    <property type="molecule type" value="Genomic_DNA"/>
</dbReference>
<proteinExistence type="predicted"/>
<gene>
    <name evidence="2" type="ORF">mPipKuh1_008916</name>
</gene>
<organism evidence="2 3">
    <name type="scientific">Pipistrellus kuhlii</name>
    <name type="common">Kuhl's pipistrelle</name>
    <dbReference type="NCBI Taxonomy" id="59472"/>
    <lineage>
        <taxon>Eukaryota</taxon>
        <taxon>Metazoa</taxon>
        <taxon>Chordata</taxon>
        <taxon>Craniata</taxon>
        <taxon>Vertebrata</taxon>
        <taxon>Euteleostomi</taxon>
        <taxon>Mammalia</taxon>
        <taxon>Eutheria</taxon>
        <taxon>Laurasiatheria</taxon>
        <taxon>Chiroptera</taxon>
        <taxon>Yangochiroptera</taxon>
        <taxon>Vespertilionidae</taxon>
        <taxon>Pipistrellus</taxon>
    </lineage>
</organism>
<feature type="region of interest" description="Disordered" evidence="1">
    <location>
        <begin position="76"/>
        <end position="151"/>
    </location>
</feature>
<reference evidence="2 3" key="1">
    <citation type="journal article" date="2020" name="Nature">
        <title>Six reference-quality genomes reveal evolution of bat adaptations.</title>
        <authorList>
            <person name="Jebb D."/>
            <person name="Huang Z."/>
            <person name="Pippel M."/>
            <person name="Hughes G.M."/>
            <person name="Lavrichenko K."/>
            <person name="Devanna P."/>
            <person name="Winkler S."/>
            <person name="Jermiin L.S."/>
            <person name="Skirmuntt E.C."/>
            <person name="Katzourakis A."/>
            <person name="Burkitt-Gray L."/>
            <person name="Ray D.A."/>
            <person name="Sullivan K.A.M."/>
            <person name="Roscito J.G."/>
            <person name="Kirilenko B.M."/>
            <person name="Davalos L.M."/>
            <person name="Corthals A.P."/>
            <person name="Power M.L."/>
            <person name="Jones G."/>
            <person name="Ransome R.D."/>
            <person name="Dechmann D.K.N."/>
            <person name="Locatelli A.G."/>
            <person name="Puechmaille S.J."/>
            <person name="Fedrigo O."/>
            <person name="Jarvis E.D."/>
            <person name="Hiller M."/>
            <person name="Vernes S.C."/>
            <person name="Myers E.W."/>
            <person name="Teeling E.C."/>
        </authorList>
    </citation>
    <scope>NUCLEOTIDE SEQUENCE [LARGE SCALE GENOMIC DNA]</scope>
    <source>
        <strain evidence="2">MPipKuh1</strain>
        <tissue evidence="2">Flight muscle</tissue>
    </source>
</reference>
<feature type="compositionally biased region" description="Basic and acidic residues" evidence="1">
    <location>
        <begin position="84"/>
        <end position="95"/>
    </location>
</feature>